<keyword evidence="3" id="KW-1185">Reference proteome</keyword>
<gene>
    <name evidence="2" type="ORF">FB559_3538</name>
</gene>
<dbReference type="InterPro" id="IPR043917">
    <property type="entry name" value="DUF5753"/>
</dbReference>
<dbReference type="PROSITE" id="PS50943">
    <property type="entry name" value="HTH_CROC1"/>
    <property type="match status" value="1"/>
</dbReference>
<dbReference type="InterPro" id="IPR001387">
    <property type="entry name" value="Cro/C1-type_HTH"/>
</dbReference>
<evidence type="ECO:0000313" key="3">
    <source>
        <dbReference type="Proteomes" id="UP000316096"/>
    </source>
</evidence>
<reference evidence="2 3" key="1">
    <citation type="submission" date="2019-06" db="EMBL/GenBank/DDBJ databases">
        <title>Sequencing the genomes of 1000 actinobacteria strains.</title>
        <authorList>
            <person name="Klenk H.-P."/>
        </authorList>
    </citation>
    <scope>NUCLEOTIDE SEQUENCE [LARGE SCALE GENOMIC DNA]</scope>
    <source>
        <strain evidence="2 3">DSM 102200</strain>
    </source>
</reference>
<dbReference type="CDD" id="cd00093">
    <property type="entry name" value="HTH_XRE"/>
    <property type="match status" value="1"/>
</dbReference>
<dbReference type="EMBL" id="VFOZ01000001">
    <property type="protein sequence ID" value="TQL97927.1"/>
    <property type="molecule type" value="Genomic_DNA"/>
</dbReference>
<organism evidence="2 3">
    <name type="scientific">Actinoallomurus bryophytorum</name>
    <dbReference type="NCBI Taxonomy" id="1490222"/>
    <lineage>
        <taxon>Bacteria</taxon>
        <taxon>Bacillati</taxon>
        <taxon>Actinomycetota</taxon>
        <taxon>Actinomycetes</taxon>
        <taxon>Streptosporangiales</taxon>
        <taxon>Thermomonosporaceae</taxon>
        <taxon>Actinoallomurus</taxon>
    </lineage>
</organism>
<evidence type="ECO:0000259" key="1">
    <source>
        <dbReference type="PROSITE" id="PS50943"/>
    </source>
</evidence>
<dbReference type="Proteomes" id="UP000316096">
    <property type="component" value="Unassembled WGS sequence"/>
</dbReference>
<dbReference type="Pfam" id="PF13560">
    <property type="entry name" value="HTH_31"/>
    <property type="match status" value="1"/>
</dbReference>
<comment type="caution">
    <text evidence="2">The sequence shown here is derived from an EMBL/GenBank/DDBJ whole genome shotgun (WGS) entry which is preliminary data.</text>
</comment>
<dbReference type="RefSeq" id="WP_141956592.1">
    <property type="nucleotide sequence ID" value="NZ_VFOZ01000001.1"/>
</dbReference>
<accession>A0A543CLY6</accession>
<dbReference type="InterPro" id="IPR010982">
    <property type="entry name" value="Lambda_DNA-bd_dom_sf"/>
</dbReference>
<sequence>MEYTPMAIWGRELKHYRQAAGLTQAELAQRINYSTSLISQIETGQVPATVEFAESCDKQLTTGGTLTRTLDYRKGSAFPTWFGKWLPYEQGADVLRTFQPNVIYGLLQTEAYARALLDGDVTARMERQLILDQAEPPTLHVVLDETVLWRNVGGAEVMYEQLMHLVESSSRSIKIQVLPSDVNLGTQGPFVLATLENGSTAAYLETAVRGLVTVAPDDIARAEALWESIKAEALPLGMSKELIKRTAEERWVS</sequence>
<proteinExistence type="predicted"/>
<dbReference type="Gene3D" id="1.10.260.40">
    <property type="entry name" value="lambda repressor-like DNA-binding domains"/>
    <property type="match status" value="1"/>
</dbReference>
<protein>
    <submittedName>
        <fullName evidence="2">Helix-turn-helix protein</fullName>
    </submittedName>
</protein>
<feature type="domain" description="HTH cro/C1-type" evidence="1">
    <location>
        <begin position="13"/>
        <end position="54"/>
    </location>
</feature>
<dbReference type="AlphaFoldDB" id="A0A543CLY6"/>
<dbReference type="SMART" id="SM00530">
    <property type="entry name" value="HTH_XRE"/>
    <property type="match status" value="1"/>
</dbReference>
<dbReference type="OrthoDB" id="3469353at2"/>
<dbReference type="Pfam" id="PF19054">
    <property type="entry name" value="DUF5753"/>
    <property type="match status" value="1"/>
</dbReference>
<evidence type="ECO:0000313" key="2">
    <source>
        <dbReference type="EMBL" id="TQL97927.1"/>
    </source>
</evidence>
<dbReference type="SUPFAM" id="SSF47413">
    <property type="entry name" value="lambda repressor-like DNA-binding domains"/>
    <property type="match status" value="1"/>
</dbReference>
<dbReference type="GO" id="GO:0003677">
    <property type="term" value="F:DNA binding"/>
    <property type="evidence" value="ECO:0007669"/>
    <property type="project" value="InterPro"/>
</dbReference>
<name>A0A543CLY6_9ACTN</name>